<protein>
    <recommendedName>
        <fullName evidence="1">DUF5753 domain-containing protein</fullName>
    </recommendedName>
</protein>
<comment type="caution">
    <text evidence="2">The sequence shown here is derived from an EMBL/GenBank/DDBJ whole genome shotgun (WGS) entry which is preliminary data.</text>
</comment>
<dbReference type="InterPro" id="IPR043917">
    <property type="entry name" value="DUF5753"/>
</dbReference>
<reference evidence="2 3" key="1">
    <citation type="submission" date="2017-07" db="EMBL/GenBank/DDBJ databases">
        <title>Amycolatopsis alba DSM 44262 Genome sequencing and assembly.</title>
        <authorList>
            <person name="Kaur N."/>
            <person name="Mayilraj S."/>
        </authorList>
    </citation>
    <scope>NUCLEOTIDE SEQUENCE [LARGE SCALE GENOMIC DNA]</scope>
    <source>
        <strain evidence="2 3">DSM 44262</strain>
    </source>
</reference>
<organism evidence="2 3">
    <name type="scientific">Amycolatopsis alba DSM 44262</name>
    <dbReference type="NCBI Taxonomy" id="1125972"/>
    <lineage>
        <taxon>Bacteria</taxon>
        <taxon>Bacillati</taxon>
        <taxon>Actinomycetota</taxon>
        <taxon>Actinomycetes</taxon>
        <taxon>Pseudonocardiales</taxon>
        <taxon>Pseudonocardiaceae</taxon>
        <taxon>Amycolatopsis</taxon>
    </lineage>
</organism>
<dbReference type="EMBL" id="NMQU01000161">
    <property type="protein sequence ID" value="OXM43066.1"/>
    <property type="molecule type" value="Genomic_DNA"/>
</dbReference>
<name>A0A229R8V2_AMYAL</name>
<evidence type="ECO:0000313" key="2">
    <source>
        <dbReference type="EMBL" id="OXM43066.1"/>
    </source>
</evidence>
<evidence type="ECO:0000313" key="3">
    <source>
        <dbReference type="Proteomes" id="UP000215563"/>
    </source>
</evidence>
<accession>A0A229R8V2</accession>
<evidence type="ECO:0000259" key="1">
    <source>
        <dbReference type="Pfam" id="PF19054"/>
    </source>
</evidence>
<feature type="domain" description="DUF5753" evidence="1">
    <location>
        <begin position="13"/>
        <end position="123"/>
    </location>
</feature>
<dbReference type="OrthoDB" id="4285266at2"/>
<gene>
    <name evidence="2" type="ORF">CFP75_40195</name>
</gene>
<proteinExistence type="predicted"/>
<dbReference type="AlphaFoldDB" id="A0A229R8V2"/>
<dbReference type="Pfam" id="PF19054">
    <property type="entry name" value="DUF5753"/>
    <property type="match status" value="1"/>
</dbReference>
<dbReference type="RefSeq" id="WP_020634886.1">
    <property type="nucleotide sequence ID" value="NZ_KB913032.1"/>
</dbReference>
<dbReference type="Proteomes" id="UP000215563">
    <property type="component" value="Unassembled WGS sequence"/>
</dbReference>
<keyword evidence="3" id="KW-1185">Reference proteome</keyword>
<sequence length="145" mass="16127">MDSVDRVRADALTLCEAEEAAASIRGFGGFEVPQLLRSDAYARLRGATQYDMWRPAADAVVELLPRCQAIARRRPPVRMSFVISEDTITALENETASAAAVAQLRYLRDLARKPAHCVRILQRLGRARVSIRAVVDTQRLHTGPR</sequence>